<accession>A0A0A3Z133</accession>
<proteinExistence type="predicted"/>
<comment type="caution">
    <text evidence="1">The sequence shown here is derived from an EMBL/GenBank/DDBJ whole genome shotgun (WGS) entry which is preliminary data.</text>
</comment>
<dbReference type="Proteomes" id="UP000030351">
    <property type="component" value="Unassembled WGS sequence"/>
</dbReference>
<name>A0A0A3Z133_9GAMM</name>
<protein>
    <submittedName>
        <fullName evidence="1">Uncharacterized protein</fullName>
    </submittedName>
</protein>
<evidence type="ECO:0000313" key="2">
    <source>
        <dbReference type="Proteomes" id="UP000030351"/>
    </source>
</evidence>
<keyword evidence="2" id="KW-1185">Reference proteome</keyword>
<evidence type="ECO:0000313" key="1">
    <source>
        <dbReference type="EMBL" id="KGT92812.1"/>
    </source>
</evidence>
<dbReference type="RefSeq" id="WP_034893229.1">
    <property type="nucleotide sequence ID" value="NZ_JRUQ01000039.1"/>
</dbReference>
<reference evidence="1 2" key="1">
    <citation type="submission" date="2014-10" db="EMBL/GenBank/DDBJ databases">
        <title>Genome sequence of Erwinia typographi M043b.</title>
        <authorList>
            <person name="Chan K.-G."/>
            <person name="Tan W.-S."/>
        </authorList>
    </citation>
    <scope>NUCLEOTIDE SEQUENCE [LARGE SCALE GENOMIC DNA]</scope>
    <source>
        <strain evidence="1 2">M043b</strain>
    </source>
</reference>
<dbReference type="EMBL" id="JRUQ01000039">
    <property type="protein sequence ID" value="KGT92812.1"/>
    <property type="molecule type" value="Genomic_DNA"/>
</dbReference>
<organism evidence="1 2">
    <name type="scientific">Erwinia typographi</name>
    <dbReference type="NCBI Taxonomy" id="371042"/>
    <lineage>
        <taxon>Bacteria</taxon>
        <taxon>Pseudomonadati</taxon>
        <taxon>Pseudomonadota</taxon>
        <taxon>Gammaproteobacteria</taxon>
        <taxon>Enterobacterales</taxon>
        <taxon>Erwiniaceae</taxon>
        <taxon>Erwinia</taxon>
    </lineage>
</organism>
<sequence>RIVYRVFHGYYRNSEVRALARTLFKSISGYAQEAVSPPFSPYPVRLHQQSAGAGEQQKVIHITGIKHLIRVKRAVVTLNMA</sequence>
<feature type="non-terminal residue" evidence="1">
    <location>
        <position position="1"/>
    </location>
</feature>
<dbReference type="AlphaFoldDB" id="A0A0A3Z133"/>
<gene>
    <name evidence="1" type="ORF">NG99_12755</name>
</gene>